<keyword evidence="4" id="KW-1185">Reference proteome</keyword>
<dbReference type="Pfam" id="PF08310">
    <property type="entry name" value="LGFP"/>
    <property type="match status" value="1"/>
</dbReference>
<dbReference type="EMBL" id="JABBNB010000019">
    <property type="protein sequence ID" value="NMO03031.1"/>
    <property type="molecule type" value="Genomic_DNA"/>
</dbReference>
<feature type="signal peptide" evidence="2">
    <location>
        <begin position="1"/>
        <end position="23"/>
    </location>
</feature>
<dbReference type="PROSITE" id="PS51257">
    <property type="entry name" value="PROKAR_LIPOPROTEIN"/>
    <property type="match status" value="1"/>
</dbReference>
<dbReference type="InterPro" id="IPR013207">
    <property type="entry name" value="LGFP"/>
</dbReference>
<accession>A0A848L388</accession>
<evidence type="ECO:0008006" key="5">
    <source>
        <dbReference type="Google" id="ProtNLM"/>
    </source>
</evidence>
<dbReference type="Proteomes" id="UP000550729">
    <property type="component" value="Unassembled WGS sequence"/>
</dbReference>
<proteinExistence type="predicted"/>
<feature type="chain" id="PRO_5038621849" description="LGFP repeat-containing protein" evidence="2">
    <location>
        <begin position="24"/>
        <end position="213"/>
    </location>
</feature>
<sequence>MKQIIRRTVGAAAAASFAVLIVAGCSDNSSDTSTSASASASAEASSAAMSGSAMSGSSMASAENKSVELTAADGTKVTLSGSLAAKYQSATEKQRADLGKPLTGPEASGTSASGVVFQQFDGGVITAKNAEPATPAYITWGKIRDAWNVKRDATGHPSADGKGGSNGPLGTATSDETEEGTLKVSTFEHGKITWDSKTDTVEVTVDGKVVPAK</sequence>
<keyword evidence="2" id="KW-0732">Signal</keyword>
<name>A0A848L388_9ACTN</name>
<gene>
    <name evidence="3" type="ORF">HH308_17600</name>
</gene>
<evidence type="ECO:0000256" key="2">
    <source>
        <dbReference type="SAM" id="SignalP"/>
    </source>
</evidence>
<dbReference type="RefSeq" id="WP_170195536.1">
    <property type="nucleotide sequence ID" value="NZ_JABBNB010000019.1"/>
</dbReference>
<evidence type="ECO:0000256" key="1">
    <source>
        <dbReference type="SAM" id="MobiDB-lite"/>
    </source>
</evidence>
<dbReference type="AlphaFoldDB" id="A0A848L388"/>
<evidence type="ECO:0000313" key="4">
    <source>
        <dbReference type="Proteomes" id="UP000550729"/>
    </source>
</evidence>
<feature type="region of interest" description="Disordered" evidence="1">
    <location>
        <begin position="152"/>
        <end position="182"/>
    </location>
</feature>
<comment type="caution">
    <text evidence="3">The sequence shown here is derived from an EMBL/GenBank/DDBJ whole genome shotgun (WGS) entry which is preliminary data.</text>
</comment>
<organism evidence="3 4">
    <name type="scientific">Gordonia asplenii</name>
    <dbReference type="NCBI Taxonomy" id="2725283"/>
    <lineage>
        <taxon>Bacteria</taxon>
        <taxon>Bacillati</taxon>
        <taxon>Actinomycetota</taxon>
        <taxon>Actinomycetes</taxon>
        <taxon>Mycobacteriales</taxon>
        <taxon>Gordoniaceae</taxon>
        <taxon>Gordonia</taxon>
    </lineage>
</organism>
<evidence type="ECO:0000313" key="3">
    <source>
        <dbReference type="EMBL" id="NMO03031.1"/>
    </source>
</evidence>
<reference evidence="3 4" key="1">
    <citation type="submission" date="2020-04" db="EMBL/GenBank/DDBJ databases">
        <title>Gordonia sp. nov. TBRC 11910.</title>
        <authorList>
            <person name="Suriyachadkun C."/>
        </authorList>
    </citation>
    <scope>NUCLEOTIDE SEQUENCE [LARGE SCALE GENOMIC DNA]</scope>
    <source>
        <strain evidence="3 4">TBRC 11910</strain>
    </source>
</reference>
<protein>
    <recommendedName>
        <fullName evidence="5">LGFP repeat-containing protein</fullName>
    </recommendedName>
</protein>